<dbReference type="Gene3D" id="3.40.50.1820">
    <property type="entry name" value="alpha/beta hydrolase"/>
    <property type="match status" value="1"/>
</dbReference>
<feature type="region of interest" description="Disordered" evidence="1">
    <location>
        <begin position="388"/>
        <end position="410"/>
    </location>
</feature>
<protein>
    <submittedName>
        <fullName evidence="2">DUF2974 domain-containing protein</fullName>
    </submittedName>
</protein>
<dbReference type="EMBL" id="CP104694">
    <property type="protein sequence ID" value="UXI69180.1"/>
    <property type="molecule type" value="Genomic_DNA"/>
</dbReference>
<keyword evidence="3" id="KW-1185">Reference proteome</keyword>
<accession>A0ABY6BH57</accession>
<evidence type="ECO:0000313" key="3">
    <source>
        <dbReference type="Proteomes" id="UP001064632"/>
    </source>
</evidence>
<evidence type="ECO:0000313" key="2">
    <source>
        <dbReference type="EMBL" id="UXI69180.1"/>
    </source>
</evidence>
<dbReference type="RefSeq" id="WP_261696138.1">
    <property type="nucleotide sequence ID" value="NZ_CP104694.1"/>
</dbReference>
<organism evidence="2 3">
    <name type="scientific">Tahibacter amnicola</name>
    <dbReference type="NCBI Taxonomy" id="2976241"/>
    <lineage>
        <taxon>Bacteria</taxon>
        <taxon>Pseudomonadati</taxon>
        <taxon>Pseudomonadota</taxon>
        <taxon>Gammaproteobacteria</taxon>
        <taxon>Lysobacterales</taxon>
        <taxon>Rhodanobacteraceae</taxon>
        <taxon>Tahibacter</taxon>
    </lineage>
</organism>
<proteinExistence type="predicted"/>
<dbReference type="SUPFAM" id="SSF53474">
    <property type="entry name" value="alpha/beta-Hydrolases"/>
    <property type="match status" value="1"/>
</dbReference>
<dbReference type="Proteomes" id="UP001064632">
    <property type="component" value="Chromosome"/>
</dbReference>
<dbReference type="InterPro" id="IPR029058">
    <property type="entry name" value="AB_hydrolase_fold"/>
</dbReference>
<name>A0ABY6BH57_9GAMM</name>
<reference evidence="2" key="1">
    <citation type="submission" date="2022-09" db="EMBL/GenBank/DDBJ databases">
        <title>Tahibacter sp. nov., isolated from a fresh water.</title>
        <authorList>
            <person name="Baek J.H."/>
            <person name="Lee J.K."/>
            <person name="Kim J.M."/>
            <person name="Jeon C.O."/>
        </authorList>
    </citation>
    <scope>NUCLEOTIDE SEQUENCE</scope>
    <source>
        <strain evidence="2">W38</strain>
    </source>
</reference>
<dbReference type="Pfam" id="PF11187">
    <property type="entry name" value="Mbeg1-like"/>
    <property type="match status" value="1"/>
</dbReference>
<evidence type="ECO:0000256" key="1">
    <source>
        <dbReference type="SAM" id="MobiDB-lite"/>
    </source>
</evidence>
<dbReference type="InterPro" id="IPR024499">
    <property type="entry name" value="Mbeg1-like"/>
</dbReference>
<sequence>MPSVKDLYDATANSYLDYAGKPTTPPPGYRDLRIPVESDNNHSAVAYYNDKEGDLIIAHRGSVGIPLISYDWRVTDLKIAFSDSNTPADDDAVRFTERTMRTLRDEGLPVNHVYQTGHSKGGHEAQVASAKLVDQYKGQLPVDCVTFNAPGIRDVNRTPGMDYKHTNLRVEGFIFDDPVSGAGGKPLGHTLDVKSGPTVLLPFQAHTMDSVDVSLRRYPDLAKSEADDLNTAVRATRQVDEVLAIMPQVQERRQQAEKALAREHGAGQAPPVASPETLASDIQVTRATPMSAAEQAEVDRRIDGLAKLENSGGTSYTFYSNAREAIAQNGGDPRKVDWRAVETETIRQSIGENGQSPESVRAVLAERSPGAVTPVQQQSVADRVQMSAMDLQAGYERGRSQPGNDLKSGM</sequence>
<gene>
    <name evidence="2" type="ORF">N4264_05900</name>
</gene>